<dbReference type="Proteomes" id="UP000294360">
    <property type="component" value="Chromosome"/>
</dbReference>
<dbReference type="InterPro" id="IPR054123">
    <property type="entry name" value="CT0912-like_N"/>
</dbReference>
<reference evidence="4 5" key="1">
    <citation type="submission" date="2019-03" db="EMBL/GenBank/DDBJ databases">
        <authorList>
            <person name="Kox A.R. M."/>
        </authorList>
    </citation>
    <scope>NUCLEOTIDE SEQUENCE [LARGE SCALE GENOMIC DNA]</scope>
    <source>
        <strain evidence="4">MTUNDRAET4 annotated genome</strain>
    </source>
</reference>
<feature type="domain" description="CT0912-like N-terminal" evidence="2">
    <location>
        <begin position="42"/>
        <end position="128"/>
    </location>
</feature>
<dbReference type="AlphaFoldDB" id="A0A4V6IN31"/>
<dbReference type="InterPro" id="IPR054310">
    <property type="entry name" value="CT0912-like_C"/>
</dbReference>
<proteinExistence type="predicted"/>
<dbReference type="Pfam" id="PF21931">
    <property type="entry name" value="ABM-like"/>
    <property type="match status" value="1"/>
</dbReference>
<dbReference type="KEGG" id="mtun:MTUNDRAET4_4083"/>
<dbReference type="InterPro" id="IPR006311">
    <property type="entry name" value="TAT_signal"/>
</dbReference>
<evidence type="ECO:0000313" key="5">
    <source>
        <dbReference type="Proteomes" id="UP000294360"/>
    </source>
</evidence>
<feature type="domain" description="CT0912-like C-terminal" evidence="3">
    <location>
        <begin position="174"/>
        <end position="321"/>
    </location>
</feature>
<dbReference type="RefSeq" id="WP_197732007.1">
    <property type="nucleotide sequence ID" value="NZ_CP139089.1"/>
</dbReference>
<dbReference type="EMBL" id="LR536450">
    <property type="protein sequence ID" value="VFU10964.1"/>
    <property type="molecule type" value="Genomic_DNA"/>
</dbReference>
<name>A0A4V6IN31_METTU</name>
<accession>A0A4V6IN31</accession>
<feature type="signal peptide" evidence="1">
    <location>
        <begin position="1"/>
        <end position="27"/>
    </location>
</feature>
<dbReference type="PROSITE" id="PS51318">
    <property type="entry name" value="TAT"/>
    <property type="match status" value="1"/>
</dbReference>
<keyword evidence="1" id="KW-0732">Signal</keyword>
<feature type="chain" id="PRO_5020453046" evidence="1">
    <location>
        <begin position="28"/>
        <end position="326"/>
    </location>
</feature>
<dbReference type="Pfam" id="PF22087">
    <property type="entry name" value="CT0912-like_C"/>
    <property type="match status" value="1"/>
</dbReference>
<evidence type="ECO:0000313" key="4">
    <source>
        <dbReference type="EMBL" id="VFU10964.1"/>
    </source>
</evidence>
<evidence type="ECO:0000259" key="3">
    <source>
        <dbReference type="Pfam" id="PF22087"/>
    </source>
</evidence>
<evidence type="ECO:0000256" key="1">
    <source>
        <dbReference type="SAM" id="SignalP"/>
    </source>
</evidence>
<evidence type="ECO:0000259" key="2">
    <source>
        <dbReference type="Pfam" id="PF21931"/>
    </source>
</evidence>
<sequence length="326" mass="35580">MRRRQFFSKTLAAAAGLSAGGFLPAAAQSTASAAPAVPEGPVTLYFEFRVADPEHEAAMAALTDCASAWRQAPGFLSLMLKQMSGDSTMVKNYPEAYKGVLAEAYLDGVRDHSQPYFYSLFVRFAAYAQLQASQINEEFDRTVLPFLHAVKQTPTGFAKSPQPMSVYRGVFQTIAAGNRAGIYTTAAEMADFLRHPVEAPESNTLTVENHVMVADAGHIEWEKLVLPLLKVAQETHQPSDDPNGVGQPGSKSNRLYRKALSTEILRNALPDGDLRAYLMHGVWESVWDHENSHLDPRFQAAAGPVGAGVEIGPVEPFYLTRLLVKA</sequence>
<protein>
    <submittedName>
        <fullName evidence="4">Uncharacterized protein</fullName>
    </submittedName>
</protein>
<organism evidence="4 5">
    <name type="scientific">Methylocella tundrae</name>
    <dbReference type="NCBI Taxonomy" id="227605"/>
    <lineage>
        <taxon>Bacteria</taxon>
        <taxon>Pseudomonadati</taxon>
        <taxon>Pseudomonadota</taxon>
        <taxon>Alphaproteobacteria</taxon>
        <taxon>Hyphomicrobiales</taxon>
        <taxon>Beijerinckiaceae</taxon>
        <taxon>Methylocella</taxon>
    </lineage>
</organism>
<gene>
    <name evidence="4" type="ORF">MTUNDRAET4_4083</name>
</gene>